<dbReference type="AlphaFoldDB" id="A0A5B7CLP2"/>
<evidence type="ECO:0000256" key="1">
    <source>
        <dbReference type="SAM" id="MobiDB-lite"/>
    </source>
</evidence>
<proteinExistence type="predicted"/>
<dbReference type="EMBL" id="VSRR010000119">
    <property type="protein sequence ID" value="MPC10469.1"/>
    <property type="molecule type" value="Genomic_DNA"/>
</dbReference>
<dbReference type="Proteomes" id="UP000324222">
    <property type="component" value="Unassembled WGS sequence"/>
</dbReference>
<comment type="caution">
    <text evidence="2">The sequence shown here is derived from an EMBL/GenBank/DDBJ whole genome shotgun (WGS) entry which is preliminary data.</text>
</comment>
<evidence type="ECO:0000313" key="2">
    <source>
        <dbReference type="EMBL" id="MPC10469.1"/>
    </source>
</evidence>
<keyword evidence="3" id="KW-1185">Reference proteome</keyword>
<reference evidence="2 3" key="1">
    <citation type="submission" date="2019-05" db="EMBL/GenBank/DDBJ databases">
        <title>Another draft genome of Portunus trituberculatus and its Hox gene families provides insights of decapod evolution.</title>
        <authorList>
            <person name="Jeong J.-H."/>
            <person name="Song I."/>
            <person name="Kim S."/>
            <person name="Choi T."/>
            <person name="Kim D."/>
            <person name="Ryu S."/>
            <person name="Kim W."/>
        </authorList>
    </citation>
    <scope>NUCLEOTIDE SEQUENCE [LARGE SCALE GENOMIC DNA]</scope>
    <source>
        <tissue evidence="2">Muscle</tissue>
    </source>
</reference>
<accession>A0A5B7CLP2</accession>
<gene>
    <name evidence="2" type="ORF">E2C01_003106</name>
</gene>
<sequence length="98" mass="10599">MVRQCRSGGWQEGVARRCCWAACLSLASDRSRFSKWPHCYVSSPCDCSTSASHCPRLHASSAAATARLASPRQRNFAATDGNTRSGKKTSETYVGGLK</sequence>
<feature type="region of interest" description="Disordered" evidence="1">
    <location>
        <begin position="65"/>
        <end position="98"/>
    </location>
</feature>
<name>A0A5B7CLP2_PORTR</name>
<protein>
    <submittedName>
        <fullName evidence="2">Uncharacterized protein</fullName>
    </submittedName>
</protein>
<organism evidence="2 3">
    <name type="scientific">Portunus trituberculatus</name>
    <name type="common">Swimming crab</name>
    <name type="synonym">Neptunus trituberculatus</name>
    <dbReference type="NCBI Taxonomy" id="210409"/>
    <lineage>
        <taxon>Eukaryota</taxon>
        <taxon>Metazoa</taxon>
        <taxon>Ecdysozoa</taxon>
        <taxon>Arthropoda</taxon>
        <taxon>Crustacea</taxon>
        <taxon>Multicrustacea</taxon>
        <taxon>Malacostraca</taxon>
        <taxon>Eumalacostraca</taxon>
        <taxon>Eucarida</taxon>
        <taxon>Decapoda</taxon>
        <taxon>Pleocyemata</taxon>
        <taxon>Brachyura</taxon>
        <taxon>Eubrachyura</taxon>
        <taxon>Portunoidea</taxon>
        <taxon>Portunidae</taxon>
        <taxon>Portuninae</taxon>
        <taxon>Portunus</taxon>
    </lineage>
</organism>
<evidence type="ECO:0000313" key="3">
    <source>
        <dbReference type="Proteomes" id="UP000324222"/>
    </source>
</evidence>